<dbReference type="Proteomes" id="UP000827889">
    <property type="component" value="Chromosome 1"/>
</dbReference>
<dbReference type="KEGG" id="rarg:115750308"/>
<dbReference type="PANTHER" id="PTHR21250">
    <property type="entry name" value="PRE-RRNA-PROCESSING PROTEIN TSR2 HOMOLOG"/>
    <property type="match status" value="1"/>
</dbReference>
<dbReference type="GO" id="GO:0006364">
    <property type="term" value="P:rRNA processing"/>
    <property type="evidence" value="ECO:0007669"/>
    <property type="project" value="UniProtKB-KW"/>
</dbReference>
<dbReference type="RefSeq" id="XP_030543435.1">
    <property type="nucleotide sequence ID" value="XM_030687575.2"/>
</dbReference>
<dbReference type="InterPro" id="IPR019398">
    <property type="entry name" value="Pre-rRNA_process_TSR2"/>
</dbReference>
<dbReference type="OrthoDB" id="263560at2759"/>
<dbReference type="GeneID" id="115750308"/>
<dbReference type="AlphaFoldDB" id="A0A8B8Q8L5"/>
<reference evidence="4" key="2">
    <citation type="submission" date="2025-08" db="UniProtKB">
        <authorList>
            <consortium name="RefSeq"/>
        </authorList>
    </citation>
    <scope>IDENTIFICATION</scope>
    <source>
        <tissue evidence="4">Leaf</tissue>
    </source>
</reference>
<evidence type="ECO:0000256" key="2">
    <source>
        <dbReference type="ARBA" id="ARBA00022552"/>
    </source>
</evidence>
<keyword evidence="2" id="KW-0698">rRNA processing</keyword>
<keyword evidence="3" id="KW-1185">Reference proteome</keyword>
<comment type="similarity">
    <text evidence="1">Belongs to the TSR2 family.</text>
</comment>
<evidence type="ECO:0000256" key="1">
    <source>
        <dbReference type="ARBA" id="ARBA00006524"/>
    </source>
</evidence>
<reference evidence="3" key="1">
    <citation type="submission" date="2025-05" db="UniProtKB">
        <authorList>
            <consortium name="RefSeq"/>
        </authorList>
    </citation>
    <scope>NUCLEOTIDE SEQUENCE [LARGE SCALE GENOMIC DNA]</scope>
</reference>
<evidence type="ECO:0000313" key="4">
    <source>
        <dbReference type="RefSeq" id="XP_030543435.1"/>
    </source>
</evidence>
<protein>
    <submittedName>
        <fullName evidence="4">Pre-rRNA-processing protein TSR2 homolog</fullName>
    </submittedName>
</protein>
<gene>
    <name evidence="4" type="primary">LOC115750308</name>
</gene>
<evidence type="ECO:0000313" key="3">
    <source>
        <dbReference type="Proteomes" id="UP000827889"/>
    </source>
</evidence>
<name>A0A8B8Q8L5_9MYRT</name>
<proteinExistence type="inferred from homology"/>
<organism evidence="3 4">
    <name type="scientific">Rhodamnia argentea</name>
    <dbReference type="NCBI Taxonomy" id="178133"/>
    <lineage>
        <taxon>Eukaryota</taxon>
        <taxon>Viridiplantae</taxon>
        <taxon>Streptophyta</taxon>
        <taxon>Embryophyta</taxon>
        <taxon>Tracheophyta</taxon>
        <taxon>Spermatophyta</taxon>
        <taxon>Magnoliopsida</taxon>
        <taxon>eudicotyledons</taxon>
        <taxon>Gunneridae</taxon>
        <taxon>Pentapetalae</taxon>
        <taxon>rosids</taxon>
        <taxon>malvids</taxon>
        <taxon>Myrtales</taxon>
        <taxon>Myrtaceae</taxon>
        <taxon>Myrtoideae</taxon>
        <taxon>Myrteae</taxon>
        <taxon>Australasian group</taxon>
        <taxon>Rhodamnia</taxon>
    </lineage>
</organism>
<dbReference type="Pfam" id="PF10273">
    <property type="entry name" value="WGG"/>
    <property type="match status" value="1"/>
</dbReference>
<sequence length="117" mass="13404">MEADFPTKRRCVGHEKPEAVARLREGIATLLSRWRGLQLAIHNQWGGNDSLQKSHQLVADILSCFSCSKEALYAEELENFLHECMLLSFNTEMEDGSIEEVAEQLMMFHAEYLQGHH</sequence>
<accession>A0A8B8Q8L5</accession>